<dbReference type="PROSITE" id="PS00687">
    <property type="entry name" value="ALDEHYDE_DEHYDR_GLU"/>
    <property type="match status" value="1"/>
</dbReference>
<evidence type="ECO:0000256" key="1">
    <source>
        <dbReference type="ARBA" id="ARBA00009986"/>
    </source>
</evidence>
<accession>A0A061AT79</accession>
<dbReference type="GO" id="GO:0005737">
    <property type="term" value="C:cytoplasm"/>
    <property type="evidence" value="ECO:0007669"/>
    <property type="project" value="TreeGrafter"/>
</dbReference>
<dbReference type="InterPro" id="IPR012394">
    <property type="entry name" value="Aldehyde_DH_NAD(P)"/>
</dbReference>
<dbReference type="InterPro" id="IPR015590">
    <property type="entry name" value="Aldehyde_DH_dom"/>
</dbReference>
<dbReference type="InterPro" id="IPR016161">
    <property type="entry name" value="Ald_DH/histidinol_DH"/>
</dbReference>
<dbReference type="Gene3D" id="3.40.605.10">
    <property type="entry name" value="Aldehyde Dehydrogenase, Chain A, domain 1"/>
    <property type="match status" value="1"/>
</dbReference>
<evidence type="ECO:0000256" key="5">
    <source>
        <dbReference type="PROSITE-ProRule" id="PRU10007"/>
    </source>
</evidence>
<sequence>MSSVLEYTPIEEIPQRVEKVRTAFHTRKFLNVEVRLNALRNLFFAIKDNEDLILKALKKDLNKPPSEVQLLELSPLYGDLLYIIDNLRSWVKGRKPESTPLLFKFSKPRVENIPLGTVLVIGAFNFPLLLTLQPLIGAIAGGNTVVIKQSEQTPNLAAVVTDILSDALDNELIQIVNGGIEETTALLEQKFDKVIYTGSGTVGTIIAKKCAETLTPCILELGGKSPAFITKNCRSLDLAAKRIVFAKFVNAGQTCVTVDYAQVHRDVYDEFVKLLIKWTKKLFGEASVETYGKIVNQRNTERVANIIKDSKGEVIYGGDFDIEERYISPTVVKDVTFSDSLMQGEIFGPVLPVVPFDDLDAAITNVVTYHDTPLALYAFTDNKDEIYAIQSRIRSGAFLINDAIIHVGMAQLPFGGIGSSGNGNYHGYASFKSFTHERSCLKQPFWVEPLFEAKYPPTTNFDLAVAKTAMVPPAWFGRTGKIRDWRKIFKNTMISMFLLTGLVLGLTSDKENRIPTF</sequence>
<dbReference type="AlphaFoldDB" id="A0A061AT79"/>
<dbReference type="GO" id="GO:0004029">
    <property type="term" value="F:aldehyde dehydrogenase (NAD+) activity"/>
    <property type="evidence" value="ECO:0007669"/>
    <property type="project" value="TreeGrafter"/>
</dbReference>
<dbReference type="PANTHER" id="PTHR43570:SF16">
    <property type="entry name" value="ALDEHYDE DEHYDROGENASE TYPE III, ISOFORM Q"/>
    <property type="match status" value="1"/>
</dbReference>
<feature type="domain" description="Aldehyde dehydrogenase" evidence="7">
    <location>
        <begin position="11"/>
        <end position="438"/>
    </location>
</feature>
<feature type="active site" evidence="4 5">
    <location>
        <position position="220"/>
    </location>
</feature>
<dbReference type="PANTHER" id="PTHR43570">
    <property type="entry name" value="ALDEHYDE DEHYDROGENASE"/>
    <property type="match status" value="1"/>
</dbReference>
<dbReference type="Gene3D" id="3.40.309.10">
    <property type="entry name" value="Aldehyde Dehydrogenase, Chain A, domain 2"/>
    <property type="match status" value="1"/>
</dbReference>
<dbReference type="Pfam" id="PF00171">
    <property type="entry name" value="Aldedh"/>
    <property type="match status" value="1"/>
</dbReference>
<dbReference type="PhylomeDB" id="A0A061AT79"/>
<comment type="similarity">
    <text evidence="1 3 6">Belongs to the aldehyde dehydrogenase family.</text>
</comment>
<reference evidence="8" key="1">
    <citation type="journal article" date="2014" name="Genome Announc.">
        <title>Genome sequence of the yeast Cyberlindnera fabianii (Hansenula fabianii).</title>
        <authorList>
            <person name="Freel K.C."/>
            <person name="Sarilar V."/>
            <person name="Neuveglise C."/>
            <person name="Devillers H."/>
            <person name="Friedrich A."/>
            <person name="Schacherer J."/>
        </authorList>
    </citation>
    <scope>NUCLEOTIDE SEQUENCE</scope>
    <source>
        <strain evidence="8">YJS4271</strain>
    </source>
</reference>
<proteinExistence type="inferred from homology"/>
<dbReference type="GO" id="GO:0006081">
    <property type="term" value="P:aldehyde metabolic process"/>
    <property type="evidence" value="ECO:0007669"/>
    <property type="project" value="InterPro"/>
</dbReference>
<name>A0A061AT79_CYBFA</name>
<organism evidence="8">
    <name type="scientific">Cyberlindnera fabianii</name>
    <name type="common">Yeast</name>
    <name type="synonym">Hansenula fabianii</name>
    <dbReference type="NCBI Taxonomy" id="36022"/>
    <lineage>
        <taxon>Eukaryota</taxon>
        <taxon>Fungi</taxon>
        <taxon>Dikarya</taxon>
        <taxon>Ascomycota</taxon>
        <taxon>Saccharomycotina</taxon>
        <taxon>Saccharomycetes</taxon>
        <taxon>Phaffomycetales</taxon>
        <taxon>Phaffomycetaceae</taxon>
        <taxon>Cyberlindnera</taxon>
    </lineage>
</organism>
<dbReference type="EMBL" id="LK052890">
    <property type="protein sequence ID" value="CDR40792.1"/>
    <property type="molecule type" value="Genomic_DNA"/>
</dbReference>
<evidence type="ECO:0000256" key="3">
    <source>
        <dbReference type="PIRNR" id="PIRNR036492"/>
    </source>
</evidence>
<feature type="active site" evidence="4">
    <location>
        <position position="255"/>
    </location>
</feature>
<evidence type="ECO:0000256" key="2">
    <source>
        <dbReference type="ARBA" id="ARBA00023002"/>
    </source>
</evidence>
<gene>
    <name evidence="8" type="ORF">CYFA0S_05e04544g</name>
</gene>
<dbReference type="PIRSF" id="PIRSF036492">
    <property type="entry name" value="ALDH"/>
    <property type="match status" value="1"/>
</dbReference>
<evidence type="ECO:0000313" key="8">
    <source>
        <dbReference type="EMBL" id="CDR40792.1"/>
    </source>
</evidence>
<evidence type="ECO:0000259" key="7">
    <source>
        <dbReference type="Pfam" id="PF00171"/>
    </source>
</evidence>
<dbReference type="OrthoDB" id="440325at2759"/>
<evidence type="ECO:0000256" key="6">
    <source>
        <dbReference type="RuleBase" id="RU003345"/>
    </source>
</evidence>
<dbReference type="InterPro" id="IPR029510">
    <property type="entry name" value="Ald_DH_CS_GLU"/>
</dbReference>
<dbReference type="InterPro" id="IPR016163">
    <property type="entry name" value="Ald_DH_C"/>
</dbReference>
<dbReference type="InterPro" id="IPR016162">
    <property type="entry name" value="Ald_DH_N"/>
</dbReference>
<protein>
    <recommendedName>
        <fullName evidence="3">Aldehyde dehydrogenase</fullName>
    </recommendedName>
</protein>
<dbReference type="FunFam" id="3.40.605.10:FF:000004">
    <property type="entry name" value="Aldehyde dehydrogenase"/>
    <property type="match status" value="1"/>
</dbReference>
<evidence type="ECO:0000256" key="4">
    <source>
        <dbReference type="PIRSR" id="PIRSR036492-1"/>
    </source>
</evidence>
<dbReference type="SUPFAM" id="SSF53720">
    <property type="entry name" value="ALDH-like"/>
    <property type="match status" value="1"/>
</dbReference>
<keyword evidence="2 3" id="KW-0560">Oxidoreductase</keyword>
<dbReference type="VEuPathDB" id="FungiDB:BON22_2075"/>